<dbReference type="AlphaFoldDB" id="A0A383BFH0"/>
<reference evidence="1" key="1">
    <citation type="submission" date="2018-05" db="EMBL/GenBank/DDBJ databases">
        <authorList>
            <person name="Lanie J.A."/>
            <person name="Ng W.-L."/>
            <person name="Kazmierczak K.M."/>
            <person name="Andrzejewski T.M."/>
            <person name="Davidsen T.M."/>
            <person name="Wayne K.J."/>
            <person name="Tettelin H."/>
            <person name="Glass J.I."/>
            <person name="Rusch D."/>
            <person name="Podicherti R."/>
            <person name="Tsui H.-C.T."/>
            <person name="Winkler M.E."/>
        </authorList>
    </citation>
    <scope>NUCLEOTIDE SEQUENCE</scope>
</reference>
<dbReference type="EMBL" id="UINC01199662">
    <property type="protein sequence ID" value="SVE18198.1"/>
    <property type="molecule type" value="Genomic_DNA"/>
</dbReference>
<protein>
    <submittedName>
        <fullName evidence="1">Uncharacterized protein</fullName>
    </submittedName>
</protein>
<feature type="non-terminal residue" evidence="1">
    <location>
        <position position="24"/>
    </location>
</feature>
<gene>
    <name evidence="1" type="ORF">METZ01_LOCUS471052</name>
</gene>
<accession>A0A383BFH0</accession>
<evidence type="ECO:0000313" key="1">
    <source>
        <dbReference type="EMBL" id="SVE18198.1"/>
    </source>
</evidence>
<proteinExistence type="predicted"/>
<name>A0A383BFH0_9ZZZZ</name>
<sequence>MGLTLLSPRLNRCRVSRGICEFKD</sequence>
<organism evidence="1">
    <name type="scientific">marine metagenome</name>
    <dbReference type="NCBI Taxonomy" id="408172"/>
    <lineage>
        <taxon>unclassified sequences</taxon>
        <taxon>metagenomes</taxon>
        <taxon>ecological metagenomes</taxon>
    </lineage>
</organism>